<evidence type="ECO:0000259" key="7">
    <source>
        <dbReference type="Pfam" id="PF05154"/>
    </source>
</evidence>
<organism evidence="8 11">
    <name type="scientific">Arthrobacter bambusae</name>
    <dbReference type="NCBI Taxonomy" id="1338426"/>
    <lineage>
        <taxon>Bacteria</taxon>
        <taxon>Bacillati</taxon>
        <taxon>Actinomycetota</taxon>
        <taxon>Actinomycetes</taxon>
        <taxon>Micrococcales</taxon>
        <taxon>Micrococcaceae</taxon>
        <taxon>Arthrobacter</taxon>
    </lineage>
</organism>
<keyword evidence="10" id="KW-1185">Reference proteome</keyword>
<dbReference type="RefSeq" id="WP_306958674.1">
    <property type="nucleotide sequence ID" value="NZ_JAUSRG010000001.1"/>
</dbReference>
<dbReference type="Pfam" id="PF05154">
    <property type="entry name" value="TM2"/>
    <property type="match status" value="1"/>
</dbReference>
<evidence type="ECO:0000256" key="3">
    <source>
        <dbReference type="ARBA" id="ARBA00022989"/>
    </source>
</evidence>
<feature type="transmembrane region" description="Helical" evidence="6">
    <location>
        <begin position="123"/>
        <end position="150"/>
    </location>
</feature>
<gene>
    <name evidence="8" type="ORF">J2S90_000031</name>
    <name evidence="9" type="ORF">J2S93_001672</name>
</gene>
<feature type="region of interest" description="Disordered" evidence="5">
    <location>
        <begin position="1"/>
        <end position="33"/>
    </location>
</feature>
<evidence type="ECO:0000256" key="2">
    <source>
        <dbReference type="ARBA" id="ARBA00022692"/>
    </source>
</evidence>
<dbReference type="GO" id="GO:0016020">
    <property type="term" value="C:membrane"/>
    <property type="evidence" value="ECO:0007669"/>
    <property type="project" value="UniProtKB-SubCell"/>
</dbReference>
<evidence type="ECO:0000313" key="10">
    <source>
        <dbReference type="Proteomes" id="UP001230951"/>
    </source>
</evidence>
<comment type="subcellular location">
    <subcellularLocation>
        <location evidence="1">Membrane</location>
        <topology evidence="1">Multi-pass membrane protein</topology>
    </subcellularLocation>
</comment>
<keyword evidence="4 6" id="KW-0472">Membrane</keyword>
<protein>
    <recommendedName>
        <fullName evidence="7">TM2 domain-containing protein</fullName>
    </recommendedName>
</protein>
<evidence type="ECO:0000256" key="6">
    <source>
        <dbReference type="SAM" id="Phobius"/>
    </source>
</evidence>
<dbReference type="PANTHER" id="PTHR21016:SF25">
    <property type="entry name" value="TM2 DOMAIN-CONTAINING PROTEIN DDB_G0277895-RELATED"/>
    <property type="match status" value="1"/>
</dbReference>
<proteinExistence type="predicted"/>
<dbReference type="Proteomes" id="UP001242995">
    <property type="component" value="Unassembled WGS sequence"/>
</dbReference>
<sequence>MSFHDQTVPADNDAGAMVPPKAPPAAGEQFQGGPQGWFEPGSGPYAAVQGKSFLTTWLLSLLLGNLGVDRFYLGKIGTGLAKLLTVGGLGVWSLVDLIITLSGKAKGKDGRALEGYRRHMKKAWIISGIVWVVSLIMSVLLVIGTAAVVMNKISAPTQTITPGAVGDAGSVTVHLDNGRTERITVLSSTYVTELPGEPSLKPANGGFLVVDLSWESMTGSRPGADPYLIAYGPDRNPLTSVTPKENGFPFRQDIPAGQTAHGVVVWDTKNVPVTIKVTDPGGRVAATFTLKPPAG</sequence>
<dbReference type="EMBL" id="JAUSTF010000002">
    <property type="protein sequence ID" value="MDQ0180256.1"/>
    <property type="molecule type" value="Genomic_DNA"/>
</dbReference>
<feature type="transmembrane region" description="Helical" evidence="6">
    <location>
        <begin position="79"/>
        <end position="102"/>
    </location>
</feature>
<evidence type="ECO:0000256" key="4">
    <source>
        <dbReference type="ARBA" id="ARBA00023136"/>
    </source>
</evidence>
<keyword evidence="3 6" id="KW-1133">Transmembrane helix</keyword>
<dbReference type="InterPro" id="IPR007829">
    <property type="entry name" value="TM2"/>
</dbReference>
<keyword evidence="2 6" id="KW-0812">Transmembrane</keyword>
<dbReference type="Proteomes" id="UP001230951">
    <property type="component" value="Unassembled WGS sequence"/>
</dbReference>
<dbReference type="InterPro" id="IPR050932">
    <property type="entry name" value="TM2D1-3-like"/>
</dbReference>
<evidence type="ECO:0000256" key="5">
    <source>
        <dbReference type="SAM" id="MobiDB-lite"/>
    </source>
</evidence>
<accession>A0AAW8DCE2</accession>
<name>A0AAW8DCE2_9MICC</name>
<reference evidence="8 10" key="1">
    <citation type="submission" date="2023-07" db="EMBL/GenBank/DDBJ databases">
        <title>Sorghum-associated microbial communities from plants grown in Nebraska, USA.</title>
        <authorList>
            <person name="Schachtman D."/>
        </authorList>
    </citation>
    <scope>NUCLEOTIDE SEQUENCE</scope>
    <source>
        <strain evidence="8">DS1006</strain>
        <strain evidence="9 10">DS1016</strain>
    </source>
</reference>
<dbReference type="EMBL" id="JAUSRG010000001">
    <property type="protein sequence ID" value="MDP9903091.1"/>
    <property type="molecule type" value="Genomic_DNA"/>
</dbReference>
<comment type="caution">
    <text evidence="8">The sequence shown here is derived from an EMBL/GenBank/DDBJ whole genome shotgun (WGS) entry which is preliminary data.</text>
</comment>
<evidence type="ECO:0000313" key="8">
    <source>
        <dbReference type="EMBL" id="MDP9903091.1"/>
    </source>
</evidence>
<dbReference type="PANTHER" id="PTHR21016">
    <property type="entry name" value="BETA-AMYLOID BINDING PROTEIN-RELATED"/>
    <property type="match status" value="1"/>
</dbReference>
<evidence type="ECO:0000313" key="9">
    <source>
        <dbReference type="EMBL" id="MDQ0180256.1"/>
    </source>
</evidence>
<dbReference type="AlphaFoldDB" id="A0AAW8DCE2"/>
<feature type="domain" description="TM2" evidence="7">
    <location>
        <begin position="49"/>
        <end position="98"/>
    </location>
</feature>
<evidence type="ECO:0000256" key="1">
    <source>
        <dbReference type="ARBA" id="ARBA00004141"/>
    </source>
</evidence>
<evidence type="ECO:0000313" key="11">
    <source>
        <dbReference type="Proteomes" id="UP001242995"/>
    </source>
</evidence>